<organism evidence="3 4">
    <name type="scientific">Tranquillimonas alkanivorans</name>
    <dbReference type="NCBI Taxonomy" id="441119"/>
    <lineage>
        <taxon>Bacteria</taxon>
        <taxon>Pseudomonadati</taxon>
        <taxon>Pseudomonadota</taxon>
        <taxon>Alphaproteobacteria</taxon>
        <taxon>Rhodobacterales</taxon>
        <taxon>Roseobacteraceae</taxon>
        <taxon>Tranquillimonas</taxon>
    </lineage>
</organism>
<evidence type="ECO:0008006" key="5">
    <source>
        <dbReference type="Google" id="ProtNLM"/>
    </source>
</evidence>
<dbReference type="EMBL" id="FOXA01000081">
    <property type="protein sequence ID" value="SFQ26510.1"/>
    <property type="molecule type" value="Genomic_DNA"/>
</dbReference>
<evidence type="ECO:0000313" key="4">
    <source>
        <dbReference type="Proteomes" id="UP000199356"/>
    </source>
</evidence>
<feature type="domain" description="MmeI-like N-terminal" evidence="1">
    <location>
        <begin position="1"/>
        <end position="226"/>
    </location>
</feature>
<feature type="domain" description="MmeI-like helicase spacer" evidence="2">
    <location>
        <begin position="233"/>
        <end position="305"/>
    </location>
</feature>
<dbReference type="Pfam" id="PF20464">
    <property type="entry name" value="MmeI_N"/>
    <property type="match status" value="1"/>
</dbReference>
<evidence type="ECO:0000259" key="1">
    <source>
        <dbReference type="Pfam" id="PF20464"/>
    </source>
</evidence>
<dbReference type="STRING" id="441119.SAMN04488047_1811"/>
<dbReference type="InterPro" id="IPR046817">
    <property type="entry name" value="MmeI_N"/>
</dbReference>
<dbReference type="InterPro" id="IPR046819">
    <property type="entry name" value="MmeI_hel"/>
</dbReference>
<dbReference type="InterPro" id="IPR029063">
    <property type="entry name" value="SAM-dependent_MTases_sf"/>
</dbReference>
<accession>A0A1I5X3I4</accession>
<dbReference type="Proteomes" id="UP000199356">
    <property type="component" value="Unassembled WGS sequence"/>
</dbReference>
<feature type="non-terminal residue" evidence="3">
    <location>
        <position position="376"/>
    </location>
</feature>
<dbReference type="AlphaFoldDB" id="A0A1I5X3I4"/>
<evidence type="ECO:0000313" key="3">
    <source>
        <dbReference type="EMBL" id="SFQ26510.1"/>
    </source>
</evidence>
<sequence>MRVDEFVNRWSASGGSEMSNFQSFAAELCDVLEVQRPKPAQSDGQTNDYRFERPVTETHTGSRRHRRIDLYRRGCFILEAKQGAGPKAEAEQLSLLSPEEAPRAQMGHGRRGTRVFEDTMLRARNQADSYARAVSKEDGWPPFLLIADVGHVIEVYADFSGQGQGYTQFPDGNRFRIKLDDLHDEEVRDRLRTIWTDPLSLDPSRTAARVTREIADHLAQLGRSFEGQGHDGEEVARFLMRCLFTMFAEDVKLLPKDSFRDKLRELRGKPEMAAPVLQSLWETMNTGGTSPVLMATLLRFNGGLFREAKALPLSEVQLSLLIEAAEADWKQVEPAIFGTLLERALDKKSRHKLGALRWSPKTGRSAKLAANDDKDE</sequence>
<keyword evidence="4" id="KW-1185">Reference proteome</keyword>
<evidence type="ECO:0000259" key="2">
    <source>
        <dbReference type="Pfam" id="PF20465"/>
    </source>
</evidence>
<dbReference type="SUPFAM" id="SSF53335">
    <property type="entry name" value="S-adenosyl-L-methionine-dependent methyltransferases"/>
    <property type="match status" value="1"/>
</dbReference>
<proteinExistence type="predicted"/>
<reference evidence="3 4" key="1">
    <citation type="submission" date="2016-10" db="EMBL/GenBank/DDBJ databases">
        <authorList>
            <person name="de Groot N.N."/>
        </authorList>
    </citation>
    <scope>NUCLEOTIDE SEQUENCE [LARGE SCALE GENOMIC DNA]</scope>
    <source>
        <strain evidence="3 4">DSM 19547</strain>
    </source>
</reference>
<dbReference type="Pfam" id="PF20465">
    <property type="entry name" value="MmeI_hel"/>
    <property type="match status" value="1"/>
</dbReference>
<protein>
    <recommendedName>
        <fullName evidence="5">Class I SAM-dependent DNA methyltransferase</fullName>
    </recommendedName>
</protein>
<name>A0A1I5X3I4_9RHOB</name>
<gene>
    <name evidence="3" type="ORF">SAMN04488047_1811</name>
</gene>